<feature type="non-terminal residue" evidence="2">
    <location>
        <position position="119"/>
    </location>
</feature>
<gene>
    <name evidence="2" type="ORF">ACI43T_12005</name>
</gene>
<evidence type="ECO:0000256" key="1">
    <source>
        <dbReference type="SAM" id="MobiDB-lite"/>
    </source>
</evidence>
<dbReference type="Proteomes" id="UP001621964">
    <property type="component" value="Unassembled WGS sequence"/>
</dbReference>
<evidence type="ECO:0000313" key="3">
    <source>
        <dbReference type="Proteomes" id="UP001621964"/>
    </source>
</evidence>
<dbReference type="PANTHER" id="PTHR32305:SF15">
    <property type="entry name" value="PROTEIN RHSA-RELATED"/>
    <property type="match status" value="1"/>
</dbReference>
<dbReference type="Gene3D" id="2.180.10.10">
    <property type="entry name" value="RHS repeat-associated core"/>
    <property type="match status" value="1"/>
</dbReference>
<feature type="non-terminal residue" evidence="2">
    <location>
        <position position="1"/>
    </location>
</feature>
<organism evidence="2 3">
    <name type="scientific">Neisseria oralis</name>
    <dbReference type="NCBI Taxonomy" id="1107316"/>
    <lineage>
        <taxon>Bacteria</taxon>
        <taxon>Pseudomonadati</taxon>
        <taxon>Pseudomonadota</taxon>
        <taxon>Betaproteobacteria</taxon>
        <taxon>Neisseriales</taxon>
        <taxon>Neisseriaceae</taxon>
        <taxon>Neisseria</taxon>
    </lineage>
</organism>
<dbReference type="InterPro" id="IPR022385">
    <property type="entry name" value="Rhs_assc_core"/>
</dbReference>
<reference evidence="2 3" key="1">
    <citation type="submission" date="2024-11" db="EMBL/GenBank/DDBJ databases">
        <authorList>
            <person name="Mikucki A.G."/>
            <person name="Kahler C.M."/>
        </authorList>
    </citation>
    <scope>NUCLEOTIDE SEQUENCE [LARGE SCALE GENOMIC DNA]</scope>
    <source>
        <strain evidence="2 3">EXNM717</strain>
    </source>
</reference>
<sequence>LHYNLLRYYDADMGRFLTQDPIGLSGGENAYTYAPNVQMWIDPLGLFGLAGSLAGGGGFGAGAGAISATGGVSSAHQAAAAAIAASRSKSEARAAVGRCDRDEQDPCSQFPTRNAAQNQ</sequence>
<keyword evidence="3" id="KW-1185">Reference proteome</keyword>
<feature type="region of interest" description="Disordered" evidence="1">
    <location>
        <begin position="93"/>
        <end position="119"/>
    </location>
</feature>
<dbReference type="EMBL" id="JBJGEB010000042">
    <property type="protein sequence ID" value="MFK7643191.1"/>
    <property type="molecule type" value="Genomic_DNA"/>
</dbReference>
<protein>
    <submittedName>
        <fullName evidence="2">RHS repeat-associated core domain-containing protein</fullName>
    </submittedName>
</protein>
<dbReference type="PANTHER" id="PTHR32305">
    <property type="match status" value="1"/>
</dbReference>
<dbReference type="InterPro" id="IPR050708">
    <property type="entry name" value="T6SS_VgrG/RHS"/>
</dbReference>
<evidence type="ECO:0000313" key="2">
    <source>
        <dbReference type="EMBL" id="MFK7643191.1"/>
    </source>
</evidence>
<name>A0ABW8Q6N9_9NEIS</name>
<proteinExistence type="predicted"/>
<comment type="caution">
    <text evidence="2">The sequence shown here is derived from an EMBL/GenBank/DDBJ whole genome shotgun (WGS) entry which is preliminary data.</text>
</comment>
<feature type="compositionally biased region" description="Polar residues" evidence="1">
    <location>
        <begin position="106"/>
        <end position="119"/>
    </location>
</feature>
<accession>A0ABW8Q6N9</accession>
<dbReference type="RefSeq" id="WP_405387343.1">
    <property type="nucleotide sequence ID" value="NZ_JBJGEB010000042.1"/>
</dbReference>
<dbReference type="NCBIfam" id="TIGR03696">
    <property type="entry name" value="Rhs_assc_core"/>
    <property type="match status" value="1"/>
</dbReference>